<evidence type="ECO:0000256" key="1">
    <source>
        <dbReference type="ARBA" id="ARBA00007572"/>
    </source>
</evidence>
<evidence type="ECO:0000256" key="4">
    <source>
        <dbReference type="ARBA" id="ARBA00034003"/>
    </source>
</evidence>
<organism evidence="7 8">
    <name type="scientific">Rhizobium etli bv. mimosae str. IE4771</name>
    <dbReference type="NCBI Taxonomy" id="1432050"/>
    <lineage>
        <taxon>Bacteria</taxon>
        <taxon>Pseudomonadati</taxon>
        <taxon>Pseudomonadota</taxon>
        <taxon>Alphaproteobacteria</taxon>
        <taxon>Hyphomicrobiales</taxon>
        <taxon>Rhizobiaceae</taxon>
        <taxon>Rhizobium/Agrobacterium group</taxon>
        <taxon>Rhizobium</taxon>
    </lineage>
</organism>
<dbReference type="NCBIfam" id="TIGR02779">
    <property type="entry name" value="NHEJ_ligase_lig"/>
    <property type="match status" value="1"/>
</dbReference>
<dbReference type="PANTHER" id="PTHR45674">
    <property type="entry name" value="DNA LIGASE 1/3 FAMILY MEMBER"/>
    <property type="match status" value="1"/>
</dbReference>
<comment type="similarity">
    <text evidence="1">Belongs to the ATP-dependent DNA ligase family.</text>
</comment>
<gene>
    <name evidence="7" type="ORF">IE4771_PA00025</name>
</gene>
<feature type="region of interest" description="Disordered" evidence="5">
    <location>
        <begin position="1"/>
        <end position="34"/>
    </location>
</feature>
<dbReference type="PANTHER" id="PTHR45674:SF4">
    <property type="entry name" value="DNA LIGASE 1"/>
    <property type="match status" value="1"/>
</dbReference>
<dbReference type="Gene3D" id="3.30.470.30">
    <property type="entry name" value="DNA ligase/mRNA capping enzyme"/>
    <property type="match status" value="1"/>
</dbReference>
<geneLocation type="plasmid" evidence="7 8">
    <name>pRetIE4771a</name>
</geneLocation>
<protein>
    <recommendedName>
        <fullName evidence="2">DNA ligase (ATP)</fullName>
        <ecNumber evidence="2">6.5.1.1</ecNumber>
    </recommendedName>
</protein>
<dbReference type="GO" id="GO:0006281">
    <property type="term" value="P:DNA repair"/>
    <property type="evidence" value="ECO:0007669"/>
    <property type="project" value="InterPro"/>
</dbReference>
<keyword evidence="3 7" id="KW-0436">Ligase</keyword>
<dbReference type="EC" id="6.5.1.1" evidence="2"/>
<dbReference type="GO" id="GO:0003910">
    <property type="term" value="F:DNA ligase (ATP) activity"/>
    <property type="evidence" value="ECO:0007669"/>
    <property type="project" value="UniProtKB-EC"/>
</dbReference>
<dbReference type="EMBL" id="CP006987">
    <property type="protein sequence ID" value="AIC29531.1"/>
    <property type="molecule type" value="Genomic_DNA"/>
</dbReference>
<evidence type="ECO:0000256" key="2">
    <source>
        <dbReference type="ARBA" id="ARBA00012727"/>
    </source>
</evidence>
<dbReference type="AlphaFoldDB" id="A0A060ICU9"/>
<evidence type="ECO:0000313" key="8">
    <source>
        <dbReference type="Proteomes" id="UP000027180"/>
    </source>
</evidence>
<dbReference type="SUPFAM" id="SSF56091">
    <property type="entry name" value="DNA ligase/mRNA capping enzyme, catalytic domain"/>
    <property type="match status" value="1"/>
</dbReference>
<dbReference type="Pfam" id="PF04679">
    <property type="entry name" value="DNA_ligase_A_C"/>
    <property type="match status" value="1"/>
</dbReference>
<reference evidence="7 8" key="1">
    <citation type="submission" date="2013-12" db="EMBL/GenBank/DDBJ databases">
        <title>Complete genome sequence of Rhizobium etli bv. mimosae IE4771.</title>
        <authorList>
            <person name="Bustos P."/>
            <person name="Santamaria R.I."/>
            <person name="Lozano L."/>
            <person name="Ormeno-Orrillo E."/>
            <person name="Rogel M.A."/>
            <person name="Romero D."/>
            <person name="Cevallos M.A."/>
            <person name="Martinez-Romero E."/>
            <person name="Gonzalez V."/>
        </authorList>
    </citation>
    <scope>NUCLEOTIDE SEQUENCE [LARGE SCALE GENOMIC DNA]</scope>
    <source>
        <strain evidence="7 8">IE4771</strain>
        <plasmid evidence="8">Plasmid pRetIE4771a</plasmid>
    </source>
</reference>
<dbReference type="SUPFAM" id="SSF50249">
    <property type="entry name" value="Nucleic acid-binding proteins"/>
    <property type="match status" value="1"/>
</dbReference>
<dbReference type="PROSITE" id="PS50160">
    <property type="entry name" value="DNA_LIGASE_A3"/>
    <property type="match status" value="1"/>
</dbReference>
<dbReference type="InterPro" id="IPR050191">
    <property type="entry name" value="ATP-dep_DNA_ligase"/>
</dbReference>
<evidence type="ECO:0000256" key="3">
    <source>
        <dbReference type="ARBA" id="ARBA00022598"/>
    </source>
</evidence>
<dbReference type="HOGENOM" id="CLU_008325_4_2_5"/>
<proteinExistence type="inferred from homology"/>
<dbReference type="Pfam" id="PF01068">
    <property type="entry name" value="DNA_ligase_A_M"/>
    <property type="match status" value="1"/>
</dbReference>
<dbReference type="OrthoDB" id="9802472at2"/>
<accession>A0A060ICU9</accession>
<dbReference type="Gene3D" id="3.30.1490.70">
    <property type="match status" value="1"/>
</dbReference>
<dbReference type="RefSeq" id="WP_040139907.1">
    <property type="nucleotide sequence ID" value="NZ_CP006987.1"/>
</dbReference>
<dbReference type="CDD" id="cd07971">
    <property type="entry name" value="OBF_DNA_ligase_LigD"/>
    <property type="match status" value="1"/>
</dbReference>
<dbReference type="InterPro" id="IPR014146">
    <property type="entry name" value="LigD_ligase_dom"/>
</dbReference>
<evidence type="ECO:0000256" key="5">
    <source>
        <dbReference type="SAM" id="MobiDB-lite"/>
    </source>
</evidence>
<dbReference type="InterPro" id="IPR012309">
    <property type="entry name" value="DNA_ligase_ATP-dep_C"/>
</dbReference>
<keyword evidence="7" id="KW-0614">Plasmid</keyword>
<dbReference type="InterPro" id="IPR012310">
    <property type="entry name" value="DNA_ligase_ATP-dep_cent"/>
</dbReference>
<dbReference type="CDD" id="cd07906">
    <property type="entry name" value="Adenylation_DNA_ligase_LigD_LigC"/>
    <property type="match status" value="1"/>
</dbReference>
<dbReference type="GO" id="GO:0006310">
    <property type="term" value="P:DNA recombination"/>
    <property type="evidence" value="ECO:0007669"/>
    <property type="project" value="InterPro"/>
</dbReference>
<dbReference type="GO" id="GO:0005524">
    <property type="term" value="F:ATP binding"/>
    <property type="evidence" value="ECO:0007669"/>
    <property type="project" value="InterPro"/>
</dbReference>
<evidence type="ECO:0000259" key="6">
    <source>
        <dbReference type="PROSITE" id="PS50160"/>
    </source>
</evidence>
<dbReference type="Gene3D" id="2.40.50.140">
    <property type="entry name" value="Nucleic acid-binding proteins"/>
    <property type="match status" value="1"/>
</dbReference>
<dbReference type="InterPro" id="IPR012340">
    <property type="entry name" value="NA-bd_OB-fold"/>
</dbReference>
<dbReference type="KEGG" id="rei:IE4771_PA00025"/>
<name>A0A060ICU9_RHIET</name>
<sequence length="350" mass="39298">MTKPPRSKPLLRDTEAPISSRPRKKRNPAQPQLLFDAMPDRVEPALAQLKSHPPKGDKWSWELKWDGYRLAVHIEPQGIRIVTRGGHDWTHRFPAILEAARALGPATMIIDGEAVVLDAEGRPDFGLLQQSLGASGKQAGNRASDAIFYAFDLIYFDGHDLRGVEYRSRRHLLDDLLTGKDAAIRLSETLDVEPAVLLEHVCRLGLEGIVGKHLDRPYRSGRTRDWVKIKCVQSEAFLIIGYEKSSASPAGFGSLVLAAYRGADLVHVGSVGTGFKETETIRLRKMLDKLRWKRKQPPLAYSGSADIVWVEPTLIAEIEFRAWTTEGKLRHPSYKGLRDRQDNADVFRLD</sequence>
<evidence type="ECO:0000313" key="7">
    <source>
        <dbReference type="EMBL" id="AIC29531.1"/>
    </source>
</evidence>
<comment type="catalytic activity">
    <reaction evidence="4">
        <text>ATP + (deoxyribonucleotide)n-3'-hydroxyl + 5'-phospho-(deoxyribonucleotide)m = (deoxyribonucleotide)n+m + AMP + diphosphate.</text>
        <dbReference type="EC" id="6.5.1.1"/>
    </reaction>
</comment>
<feature type="domain" description="ATP-dependent DNA ligase family profile" evidence="6">
    <location>
        <begin position="139"/>
        <end position="230"/>
    </location>
</feature>
<dbReference type="Proteomes" id="UP000027180">
    <property type="component" value="Plasmid pRetIE4771a"/>
</dbReference>